<name>A0A0L1I3J6_PLAFA</name>
<reference evidence="3" key="1">
    <citation type="submission" date="2015-07" db="EMBL/GenBank/DDBJ databases">
        <title>Annotation of Plasmodium falciparum IGH-CR14.</title>
        <authorList>
            <consortium name="The Broad Institute Genome Sequencing Platform"/>
            <person name="Volkman S.K."/>
            <person name="Neafsey D.E."/>
            <person name="Dash A.P."/>
            <person name="Chitnis C.E."/>
            <person name="Hartl D.L."/>
            <person name="Young S.K."/>
            <person name="Zeng Q."/>
            <person name="Koehrsen M."/>
            <person name="Alvarado L."/>
            <person name="Berlin A."/>
            <person name="Borenstein D."/>
            <person name="Chapman S.B."/>
            <person name="Chen Z."/>
            <person name="Engels R."/>
            <person name="Freedman E."/>
            <person name="Gellesch M."/>
            <person name="Goldberg J."/>
            <person name="Griggs A."/>
            <person name="Gujja S."/>
            <person name="Heilman E.R."/>
            <person name="Heiman D.I."/>
            <person name="Howarth C."/>
            <person name="Jen D."/>
            <person name="Larson L."/>
            <person name="Mehta T."/>
            <person name="Neiman D."/>
            <person name="Park D."/>
            <person name="Pearson M."/>
            <person name="Roberts A."/>
            <person name="Saif S."/>
            <person name="Shea T."/>
            <person name="Shenoy N."/>
            <person name="Sisk P."/>
            <person name="Stolte C."/>
            <person name="Sykes S."/>
            <person name="Walk T."/>
            <person name="White J."/>
            <person name="Yandava C."/>
            <person name="Haas B."/>
            <person name="Henn M.R."/>
            <person name="Nusbaum C."/>
            <person name="Birren B."/>
        </authorList>
    </citation>
    <scope>NUCLEOTIDE SEQUENCE [LARGE SCALE GENOMIC DNA]</scope>
    <source>
        <strain evidence="3">IGH-CR14</strain>
    </source>
</reference>
<reference evidence="3" key="2">
    <citation type="submission" date="2015-07" db="EMBL/GenBank/DDBJ databases">
        <title>The genome sequence of Plasmodium falciparum IGH-CR14.</title>
        <authorList>
            <consortium name="The Broad Institute Genome Sequencing Platform"/>
            <person name="Volkman S.K."/>
            <person name="Neafsey D.E."/>
            <person name="Dash A.P."/>
            <person name="Chitnis C.E."/>
            <person name="Hartl D.L."/>
            <person name="Young S.K."/>
            <person name="Kodira C.D."/>
            <person name="Zeng Q."/>
            <person name="Koehrsen M."/>
            <person name="Godfrey P."/>
            <person name="Alvarado L."/>
            <person name="Berlin A."/>
            <person name="Borenstein D."/>
            <person name="Chen Z."/>
            <person name="Engels R."/>
            <person name="Freedman E."/>
            <person name="Gellesch M."/>
            <person name="Goldberg J."/>
            <person name="Griggs A."/>
            <person name="Gujja S."/>
            <person name="Heiman D."/>
            <person name="Hepburn T."/>
            <person name="Howarth C."/>
            <person name="Jen D."/>
            <person name="Larson L."/>
            <person name="Lewis B."/>
            <person name="Mehta T."/>
            <person name="Park D."/>
            <person name="Pearson M."/>
            <person name="Roberts A."/>
            <person name="Saif S."/>
            <person name="Shea T."/>
            <person name="Shenoy N."/>
            <person name="Sisk P."/>
            <person name="Stolte C."/>
            <person name="Sykes S."/>
            <person name="Walk T."/>
            <person name="White J."/>
            <person name="Yandava C."/>
            <person name="Wirth D.F."/>
            <person name="Nusbaum C."/>
            <person name="Birren B."/>
        </authorList>
    </citation>
    <scope>NUCLEOTIDE SEQUENCE [LARGE SCALE GENOMIC DNA]</scope>
    <source>
        <strain evidence="3">IGH-CR14</strain>
    </source>
</reference>
<evidence type="ECO:0000256" key="1">
    <source>
        <dbReference type="SAM" id="Phobius"/>
    </source>
</evidence>
<dbReference type="Proteomes" id="UP000054562">
    <property type="component" value="Unassembled WGS sequence"/>
</dbReference>
<organism evidence="2 3">
    <name type="scientific">Plasmodium falciparum IGH-CR14</name>
    <dbReference type="NCBI Taxonomy" id="580059"/>
    <lineage>
        <taxon>Eukaryota</taxon>
        <taxon>Sar</taxon>
        <taxon>Alveolata</taxon>
        <taxon>Apicomplexa</taxon>
        <taxon>Aconoidasida</taxon>
        <taxon>Haemosporida</taxon>
        <taxon>Plasmodiidae</taxon>
        <taxon>Plasmodium</taxon>
        <taxon>Plasmodium (Laverania)</taxon>
    </lineage>
</organism>
<dbReference type="EMBL" id="GG664975">
    <property type="protein sequence ID" value="KNG74199.1"/>
    <property type="molecule type" value="Genomic_DNA"/>
</dbReference>
<keyword evidence="1" id="KW-1133">Transmembrane helix</keyword>
<keyword evidence="1" id="KW-0472">Membrane</keyword>
<evidence type="ECO:0000313" key="3">
    <source>
        <dbReference type="Proteomes" id="UP000054562"/>
    </source>
</evidence>
<sequence length="189" mass="22284">MNFGSRTMWQNGVLLPTYPTFVVPKIPPFSIIFIGGGISIFSNFYENFWSIFWTQRKRWGNCSFTYTFITVLTQIIQYNCHQVRQRRCFYVIVRDQLYILRAFDDYDVAHMILTSQSKLWVTNYVGGVYHFLDIFHKILGPKIKIPVATIFLIVLSGFPTLWQFLFLGPEIYMCGNLWLFYWVPPEGGI</sequence>
<feature type="transmembrane region" description="Helical" evidence="1">
    <location>
        <begin position="26"/>
        <end position="48"/>
    </location>
</feature>
<gene>
    <name evidence="2" type="ORF">PFMG_00425</name>
</gene>
<dbReference type="AlphaFoldDB" id="A0A0L1I3J6"/>
<protein>
    <submittedName>
        <fullName evidence="2">Uncharacterized protein</fullName>
    </submittedName>
</protein>
<proteinExistence type="predicted"/>
<keyword evidence="1" id="KW-0812">Transmembrane</keyword>
<evidence type="ECO:0000313" key="2">
    <source>
        <dbReference type="EMBL" id="KNG74199.1"/>
    </source>
</evidence>
<feature type="transmembrane region" description="Helical" evidence="1">
    <location>
        <begin position="145"/>
        <end position="165"/>
    </location>
</feature>
<accession>A0A0L1I3J6</accession>